<evidence type="ECO:0000259" key="2">
    <source>
        <dbReference type="Pfam" id="PF01266"/>
    </source>
</evidence>
<comment type="caution">
    <text evidence="3">The sequence shown here is derived from an EMBL/GenBank/DDBJ whole genome shotgun (WGS) entry which is preliminary data.</text>
</comment>
<keyword evidence="1 3" id="KW-0560">Oxidoreductase</keyword>
<keyword evidence="4" id="KW-1185">Reference proteome</keyword>
<dbReference type="Proteomes" id="UP001279642">
    <property type="component" value="Unassembled WGS sequence"/>
</dbReference>
<evidence type="ECO:0000313" key="3">
    <source>
        <dbReference type="EMBL" id="MDY0883761.1"/>
    </source>
</evidence>
<gene>
    <name evidence="3" type="ORF">SMD27_12985</name>
</gene>
<sequence length="419" mass="46418">MAQHFIVIGAGIVGISAGLYLQRDGHRVTVIDERDPGDGTSKGNASIIAIESCIPMATPGVAWDVPGYLSDPMGPLAIRWSYLPKIAPWLIRFIAASKPDRVEEISIALRSLMLQALGAHKTLLKETGEPEILRETGWLAIFETDKKFQSYQWDLDIQRRRGVKFDIIPAEEVRQFEPSLEPIIRHAVYYPENAYAANNYRLVKLLAADFARRGGVILKEKVTGFDIGLNGPTHVNTASGKHAADSVVVAAGAWSKQLTRQLGHKVPLDTERGYHVTLPNAGRMPRMPLYSSDHSFVITPLDVGLRFAGTVELGGLEAAPDYRRAEILMKHGRRLFGNLDETGRSDWMGFRPSMPDSLPVISRGTRWANTYFGYGHGHIGLTLGPLTGRLIADLAAGRDPGLDMRPFRIDRFQRVHLGW</sequence>
<dbReference type="Gene3D" id="3.50.50.60">
    <property type="entry name" value="FAD/NAD(P)-binding domain"/>
    <property type="match status" value="2"/>
</dbReference>
<feature type="domain" description="FAD dependent oxidoreductase" evidence="2">
    <location>
        <begin position="5"/>
        <end position="394"/>
    </location>
</feature>
<dbReference type="SUPFAM" id="SSF51905">
    <property type="entry name" value="FAD/NAD(P)-binding domain"/>
    <property type="match status" value="1"/>
</dbReference>
<evidence type="ECO:0000256" key="1">
    <source>
        <dbReference type="ARBA" id="ARBA00023002"/>
    </source>
</evidence>
<proteinExistence type="predicted"/>
<reference evidence="3 4" key="1">
    <citation type="journal article" date="2016" name="Antonie Van Leeuwenhoek">
        <title>Dongia soli sp. nov., isolated from soil from Dokdo, Korea.</title>
        <authorList>
            <person name="Kim D.U."/>
            <person name="Lee H."/>
            <person name="Kim H."/>
            <person name="Kim S.G."/>
            <person name="Ka J.O."/>
        </authorList>
    </citation>
    <scope>NUCLEOTIDE SEQUENCE [LARGE SCALE GENOMIC DNA]</scope>
    <source>
        <strain evidence="3 4">D78</strain>
    </source>
</reference>
<dbReference type="Gene3D" id="3.30.9.10">
    <property type="entry name" value="D-Amino Acid Oxidase, subunit A, domain 2"/>
    <property type="match status" value="1"/>
</dbReference>
<dbReference type="Pfam" id="PF01266">
    <property type="entry name" value="DAO"/>
    <property type="match status" value="1"/>
</dbReference>
<dbReference type="EMBL" id="JAXCLW010000003">
    <property type="protein sequence ID" value="MDY0883761.1"/>
    <property type="molecule type" value="Genomic_DNA"/>
</dbReference>
<dbReference type="SUPFAM" id="SSF54373">
    <property type="entry name" value="FAD-linked reductases, C-terminal domain"/>
    <property type="match status" value="1"/>
</dbReference>
<dbReference type="GO" id="GO:0016491">
    <property type="term" value="F:oxidoreductase activity"/>
    <property type="evidence" value="ECO:0007669"/>
    <property type="project" value="UniProtKB-KW"/>
</dbReference>
<dbReference type="PANTHER" id="PTHR13847:SF289">
    <property type="entry name" value="GLYCINE OXIDASE"/>
    <property type="match status" value="1"/>
</dbReference>
<dbReference type="PANTHER" id="PTHR13847">
    <property type="entry name" value="SARCOSINE DEHYDROGENASE-RELATED"/>
    <property type="match status" value="1"/>
</dbReference>
<evidence type="ECO:0000313" key="4">
    <source>
        <dbReference type="Proteomes" id="UP001279642"/>
    </source>
</evidence>
<protein>
    <submittedName>
        <fullName evidence="3">FAD-binding oxidoreductase</fullName>
        <ecNumber evidence="3">1.-.-.-</ecNumber>
    </submittedName>
</protein>
<dbReference type="InterPro" id="IPR036188">
    <property type="entry name" value="FAD/NAD-bd_sf"/>
</dbReference>
<organism evidence="3 4">
    <name type="scientific">Dongia soli</name>
    <dbReference type="NCBI Taxonomy" id="600628"/>
    <lineage>
        <taxon>Bacteria</taxon>
        <taxon>Pseudomonadati</taxon>
        <taxon>Pseudomonadota</taxon>
        <taxon>Alphaproteobacteria</taxon>
        <taxon>Rhodospirillales</taxon>
        <taxon>Dongiaceae</taxon>
        <taxon>Dongia</taxon>
    </lineage>
</organism>
<dbReference type="InterPro" id="IPR006076">
    <property type="entry name" value="FAD-dep_OxRdtase"/>
</dbReference>
<name>A0ABU5ECZ5_9PROT</name>
<dbReference type="RefSeq" id="WP_320508828.1">
    <property type="nucleotide sequence ID" value="NZ_JAXCLW010000003.1"/>
</dbReference>
<accession>A0ABU5ECZ5</accession>
<dbReference type="EC" id="1.-.-.-" evidence="3"/>